<proteinExistence type="predicted"/>
<evidence type="ECO:0000313" key="2">
    <source>
        <dbReference type="EMBL" id="RNA20785.1"/>
    </source>
</evidence>
<protein>
    <submittedName>
        <fullName evidence="2">Uncharacterized protein</fullName>
    </submittedName>
</protein>
<evidence type="ECO:0000256" key="1">
    <source>
        <dbReference type="SAM" id="MobiDB-lite"/>
    </source>
</evidence>
<dbReference type="Proteomes" id="UP000276133">
    <property type="component" value="Unassembled WGS sequence"/>
</dbReference>
<dbReference type="AlphaFoldDB" id="A0A3M7RBX8"/>
<feature type="region of interest" description="Disordered" evidence="1">
    <location>
        <begin position="280"/>
        <end position="302"/>
    </location>
</feature>
<gene>
    <name evidence="2" type="ORF">BpHYR1_050684</name>
</gene>
<dbReference type="EMBL" id="REGN01003782">
    <property type="protein sequence ID" value="RNA20785.1"/>
    <property type="molecule type" value="Genomic_DNA"/>
</dbReference>
<comment type="caution">
    <text evidence="2">The sequence shown here is derived from an EMBL/GenBank/DDBJ whole genome shotgun (WGS) entry which is preliminary data.</text>
</comment>
<evidence type="ECO:0000313" key="3">
    <source>
        <dbReference type="Proteomes" id="UP000276133"/>
    </source>
</evidence>
<name>A0A3M7RBX8_BRAPC</name>
<reference evidence="2 3" key="1">
    <citation type="journal article" date="2018" name="Sci. Rep.">
        <title>Genomic signatures of local adaptation to the degree of environmental predictability in rotifers.</title>
        <authorList>
            <person name="Franch-Gras L."/>
            <person name="Hahn C."/>
            <person name="Garcia-Roger E.M."/>
            <person name="Carmona M.J."/>
            <person name="Serra M."/>
            <person name="Gomez A."/>
        </authorList>
    </citation>
    <scope>NUCLEOTIDE SEQUENCE [LARGE SCALE GENOMIC DNA]</scope>
    <source>
        <strain evidence="2">HYR1</strain>
    </source>
</reference>
<sequence length="302" mass="33505">MLNFSQQGENFFLQCIAAASDGVGRGRQFQVDVMVGQELSDGHFVEAKANFGLLAKQTKTGHGCFDGVHVYAPQIHKKNYFELELGVLGHGYVAAHVRVIFVVEQKCVAQYQNFSKPLEHVCVVDNLVLDQLLRYGKKNLGADAPKCVYGRLGIPFFDVFFLVEHEQGLHGRVGHIGHARVVHQRHQAVEQLENAHLGLVVELVGIVQHQIGIDNDQSDDPEEKLFVVGSVLERFVFDAQFVAELFCERFGGRSQRSRAAHQSLVDFVQCVREHVSELAGPTKHNVDGGPPDQASLGDYPVQ</sequence>
<keyword evidence="3" id="KW-1185">Reference proteome</keyword>
<organism evidence="2 3">
    <name type="scientific">Brachionus plicatilis</name>
    <name type="common">Marine rotifer</name>
    <name type="synonym">Brachionus muelleri</name>
    <dbReference type="NCBI Taxonomy" id="10195"/>
    <lineage>
        <taxon>Eukaryota</taxon>
        <taxon>Metazoa</taxon>
        <taxon>Spiralia</taxon>
        <taxon>Gnathifera</taxon>
        <taxon>Rotifera</taxon>
        <taxon>Eurotatoria</taxon>
        <taxon>Monogononta</taxon>
        <taxon>Pseudotrocha</taxon>
        <taxon>Ploima</taxon>
        <taxon>Brachionidae</taxon>
        <taxon>Brachionus</taxon>
    </lineage>
</organism>
<accession>A0A3M7RBX8</accession>